<dbReference type="SUPFAM" id="SSF51161">
    <property type="entry name" value="Trimeric LpxA-like enzymes"/>
    <property type="match status" value="1"/>
</dbReference>
<evidence type="ECO:0000256" key="3">
    <source>
        <dbReference type="ARBA" id="ARBA00023242"/>
    </source>
</evidence>
<dbReference type="InterPro" id="IPR011004">
    <property type="entry name" value="Trimer_LpxA-like_sf"/>
</dbReference>
<keyword evidence="2" id="KW-0808">Transferase</keyword>
<dbReference type="Proteomes" id="UP000799750">
    <property type="component" value="Unassembled WGS sequence"/>
</dbReference>
<keyword evidence="7" id="KW-1185">Reference proteome</keyword>
<dbReference type="SMART" id="SM01266">
    <property type="entry name" value="Mac"/>
    <property type="match status" value="1"/>
</dbReference>
<dbReference type="Pfam" id="PF12464">
    <property type="entry name" value="Mac"/>
    <property type="match status" value="1"/>
</dbReference>
<dbReference type="PROSITE" id="PS00463">
    <property type="entry name" value="ZN2_CY6_FUNGAL_1"/>
    <property type="match status" value="1"/>
</dbReference>
<dbReference type="GO" id="GO:0000981">
    <property type="term" value="F:DNA-binding transcription factor activity, RNA polymerase II-specific"/>
    <property type="evidence" value="ECO:0007669"/>
    <property type="project" value="InterPro"/>
</dbReference>
<dbReference type="PANTHER" id="PTHR23416">
    <property type="entry name" value="SIALIC ACID SYNTHASE-RELATED"/>
    <property type="match status" value="1"/>
</dbReference>
<protein>
    <recommendedName>
        <fullName evidence="5">Zn(2)-C6 fungal-type domain-containing protein</fullName>
    </recommendedName>
</protein>
<dbReference type="Pfam" id="PF00132">
    <property type="entry name" value="Hexapep"/>
    <property type="match status" value="1"/>
</dbReference>
<dbReference type="SMART" id="SM00066">
    <property type="entry name" value="GAL4"/>
    <property type="match status" value="1"/>
</dbReference>
<evidence type="ECO:0000313" key="6">
    <source>
        <dbReference type="EMBL" id="KAF2490777.1"/>
    </source>
</evidence>
<keyword evidence="3" id="KW-0539">Nucleus</keyword>
<feature type="compositionally biased region" description="Pro residues" evidence="4">
    <location>
        <begin position="460"/>
        <end position="473"/>
    </location>
</feature>
<dbReference type="InterPro" id="IPR024688">
    <property type="entry name" value="Mac_dom"/>
</dbReference>
<dbReference type="CDD" id="cd00067">
    <property type="entry name" value="GAL4"/>
    <property type="match status" value="1"/>
</dbReference>
<evidence type="ECO:0000256" key="4">
    <source>
        <dbReference type="SAM" id="MobiDB-lite"/>
    </source>
</evidence>
<dbReference type="InterPro" id="IPR051159">
    <property type="entry name" value="Hexapeptide_acetyltransf"/>
</dbReference>
<dbReference type="InterPro" id="IPR001138">
    <property type="entry name" value="Zn2Cys6_DnaBD"/>
</dbReference>
<dbReference type="EMBL" id="MU004196">
    <property type="protein sequence ID" value="KAF2490777.1"/>
    <property type="molecule type" value="Genomic_DNA"/>
</dbReference>
<evidence type="ECO:0000256" key="2">
    <source>
        <dbReference type="ARBA" id="ARBA00022679"/>
    </source>
</evidence>
<feature type="compositionally biased region" description="Polar residues" evidence="4">
    <location>
        <begin position="217"/>
        <end position="231"/>
    </location>
</feature>
<sequence>MPSVAQPFINGVEFGHKDKLGEPARTGFTAVNGRGSPPQPHKTNGVSGTNGMPASDTINVTPITRNSSEEQDRKVPVPQREGWQYPTTNGNGHRIVTPPNGVERTATGSPGKRKRSDSEEEANGYRAYENATSQARRRVASYDSVQEDDSPNTVSHSLPVSIEHPVERSGSTWQSRQRAENMNESQFAEALQRDSRSMESNGDRDGSPDGGSMTADGDTQNQGDRSSTTELTRAGVQVDPKKRKRVRSQLLPFPAMINTFQQFANRTKTGCQTCRRRKKKCDEAKPECSNCIRGGFICEGYAHKATWTKPSLSKAHVPLQAKDRFSEQSGLYHTHGHPRESYAEPHASSHVDGARTRPIVVDEVERPAPRTAWNNGWPEQPRPYAQEPPPPHDYQQPPPMAPRPRQYTHEYEHSMQPAAIAQRPPPAPPGYGQNVQNIGTSQSAMTAQLALQHHTQGVHPRPPQQHVAPPPEVKQPKSEKEKMLSGEHYMLFNPQLVDEREQCKASLFRFNNGSNPGGGISREERARLFREVLEPKWVKNLRSPHNSPIGSLGKDVCVDAPFTCEYGYNINIGDEVVLGSNCTILDPCRIIIMARTIIGPNVNIFGNTVSTDPRARKGSKGTAIGKEIIIEEDVYIGGNVTILPGVTIGKGATVGAGSVVTHVSPFRLLFVRFYMN</sequence>
<evidence type="ECO:0000256" key="1">
    <source>
        <dbReference type="ARBA" id="ARBA00007274"/>
    </source>
</evidence>
<reference evidence="6" key="1">
    <citation type="journal article" date="2020" name="Stud. Mycol.">
        <title>101 Dothideomycetes genomes: a test case for predicting lifestyles and emergence of pathogens.</title>
        <authorList>
            <person name="Haridas S."/>
            <person name="Albert R."/>
            <person name="Binder M."/>
            <person name="Bloem J."/>
            <person name="Labutti K."/>
            <person name="Salamov A."/>
            <person name="Andreopoulos B."/>
            <person name="Baker S."/>
            <person name="Barry K."/>
            <person name="Bills G."/>
            <person name="Bluhm B."/>
            <person name="Cannon C."/>
            <person name="Castanera R."/>
            <person name="Culley D."/>
            <person name="Daum C."/>
            <person name="Ezra D."/>
            <person name="Gonzalez J."/>
            <person name="Henrissat B."/>
            <person name="Kuo A."/>
            <person name="Liang C."/>
            <person name="Lipzen A."/>
            <person name="Lutzoni F."/>
            <person name="Magnuson J."/>
            <person name="Mondo S."/>
            <person name="Nolan M."/>
            <person name="Ohm R."/>
            <person name="Pangilinan J."/>
            <person name="Park H.-J."/>
            <person name="Ramirez L."/>
            <person name="Alfaro M."/>
            <person name="Sun H."/>
            <person name="Tritt A."/>
            <person name="Yoshinaga Y."/>
            <person name="Zwiers L.-H."/>
            <person name="Turgeon B."/>
            <person name="Goodwin S."/>
            <person name="Spatafora J."/>
            <person name="Crous P."/>
            <person name="Grigoriev I."/>
        </authorList>
    </citation>
    <scope>NUCLEOTIDE SEQUENCE</scope>
    <source>
        <strain evidence="6">CBS 269.34</strain>
    </source>
</reference>
<dbReference type="SUPFAM" id="SSF57701">
    <property type="entry name" value="Zn2/Cys6 DNA-binding domain"/>
    <property type="match status" value="1"/>
</dbReference>
<organism evidence="6 7">
    <name type="scientific">Lophium mytilinum</name>
    <dbReference type="NCBI Taxonomy" id="390894"/>
    <lineage>
        <taxon>Eukaryota</taxon>
        <taxon>Fungi</taxon>
        <taxon>Dikarya</taxon>
        <taxon>Ascomycota</taxon>
        <taxon>Pezizomycotina</taxon>
        <taxon>Dothideomycetes</taxon>
        <taxon>Pleosporomycetidae</taxon>
        <taxon>Mytilinidiales</taxon>
        <taxon>Mytilinidiaceae</taxon>
        <taxon>Lophium</taxon>
    </lineage>
</organism>
<feature type="compositionally biased region" description="Basic and acidic residues" evidence="4">
    <location>
        <begin position="337"/>
        <end position="355"/>
    </location>
</feature>
<feature type="compositionally biased region" description="Polar residues" evidence="4">
    <location>
        <begin position="169"/>
        <end position="186"/>
    </location>
</feature>
<feature type="region of interest" description="Disordered" evidence="4">
    <location>
        <begin position="1"/>
        <end position="245"/>
    </location>
</feature>
<gene>
    <name evidence="6" type="ORF">BU16DRAFT_134671</name>
</gene>
<dbReference type="InterPro" id="IPR036864">
    <property type="entry name" value="Zn2-C6_fun-type_DNA-bd_sf"/>
</dbReference>
<dbReference type="Gene3D" id="4.10.240.10">
    <property type="entry name" value="Zn(2)-C6 fungal-type DNA-binding domain"/>
    <property type="match status" value="1"/>
</dbReference>
<feature type="compositionally biased region" description="Pro residues" evidence="4">
    <location>
        <begin position="386"/>
        <end position="402"/>
    </location>
</feature>
<dbReference type="GO" id="GO:0016407">
    <property type="term" value="F:acetyltransferase activity"/>
    <property type="evidence" value="ECO:0007669"/>
    <property type="project" value="InterPro"/>
</dbReference>
<dbReference type="PANTHER" id="PTHR23416:SF76">
    <property type="entry name" value="ZN(II)2CYS6 TRANSCRIPTION FACTOR (EUROFUNG)"/>
    <property type="match status" value="1"/>
</dbReference>
<name>A0A6A6QH26_9PEZI</name>
<dbReference type="OrthoDB" id="25818at2759"/>
<dbReference type="AlphaFoldDB" id="A0A6A6QH26"/>
<feature type="domain" description="Zn(2)-C6 fungal-type" evidence="5">
    <location>
        <begin position="270"/>
        <end position="298"/>
    </location>
</feature>
<dbReference type="Gene3D" id="2.160.10.10">
    <property type="entry name" value="Hexapeptide repeat proteins"/>
    <property type="match status" value="1"/>
</dbReference>
<evidence type="ECO:0000313" key="7">
    <source>
        <dbReference type="Proteomes" id="UP000799750"/>
    </source>
</evidence>
<feature type="compositionally biased region" description="Polar residues" evidence="4">
    <location>
        <begin position="41"/>
        <end position="66"/>
    </location>
</feature>
<dbReference type="PROSITE" id="PS50048">
    <property type="entry name" value="ZN2_CY6_FUNGAL_2"/>
    <property type="match status" value="1"/>
</dbReference>
<comment type="similarity">
    <text evidence="1">Belongs to the transferase hexapeptide repeat family.</text>
</comment>
<feature type="compositionally biased region" description="Basic and acidic residues" evidence="4">
    <location>
        <begin position="191"/>
        <end position="207"/>
    </location>
</feature>
<dbReference type="GO" id="GO:0008374">
    <property type="term" value="F:O-acyltransferase activity"/>
    <property type="evidence" value="ECO:0007669"/>
    <property type="project" value="TreeGrafter"/>
</dbReference>
<dbReference type="InterPro" id="IPR001451">
    <property type="entry name" value="Hexapep"/>
</dbReference>
<proteinExistence type="inferred from homology"/>
<dbReference type="Pfam" id="PF16628">
    <property type="entry name" value="Mac_assoc"/>
    <property type="match status" value="1"/>
</dbReference>
<dbReference type="Pfam" id="PF00172">
    <property type="entry name" value="Zn_clus"/>
    <property type="match status" value="1"/>
</dbReference>
<dbReference type="CDD" id="cd03357">
    <property type="entry name" value="LbH_MAT_GAT"/>
    <property type="match status" value="1"/>
</dbReference>
<feature type="region of interest" description="Disordered" evidence="4">
    <location>
        <begin position="330"/>
        <end position="405"/>
    </location>
</feature>
<feature type="region of interest" description="Disordered" evidence="4">
    <location>
        <begin position="445"/>
        <end position="480"/>
    </location>
</feature>
<accession>A0A6A6QH26</accession>
<dbReference type="GO" id="GO:0008270">
    <property type="term" value="F:zinc ion binding"/>
    <property type="evidence" value="ECO:0007669"/>
    <property type="project" value="InterPro"/>
</dbReference>
<evidence type="ECO:0000259" key="5">
    <source>
        <dbReference type="PROSITE" id="PS50048"/>
    </source>
</evidence>